<dbReference type="EMBL" id="PYZH01000028">
    <property type="protein sequence ID" value="PTF15706.1"/>
    <property type="molecule type" value="Genomic_DNA"/>
</dbReference>
<keyword evidence="5" id="KW-1185">Reference proteome</keyword>
<dbReference type="Proteomes" id="UP000242088">
    <property type="component" value="Unassembled WGS sequence"/>
</dbReference>
<dbReference type="InterPro" id="IPR017946">
    <property type="entry name" value="PLC-like_Pdiesterase_TIM-brl"/>
</dbReference>
<accession>A0A2K4DKN9</accession>
<dbReference type="Gene3D" id="3.20.20.190">
    <property type="entry name" value="Phosphatidylinositol (PI) phosphodiesterase"/>
    <property type="match status" value="1"/>
</dbReference>
<evidence type="ECO:0000313" key="5">
    <source>
        <dbReference type="Proteomes" id="UP000242088"/>
    </source>
</evidence>
<feature type="domain" description="GP-PDE" evidence="2">
    <location>
        <begin position="46"/>
        <end position="302"/>
    </location>
</feature>
<keyword evidence="1" id="KW-0472">Membrane</keyword>
<feature type="transmembrane region" description="Helical" evidence="1">
    <location>
        <begin position="7"/>
        <end position="25"/>
    </location>
</feature>
<dbReference type="InterPro" id="IPR030395">
    <property type="entry name" value="GP_PDE_dom"/>
</dbReference>
<dbReference type="PANTHER" id="PTHR46211">
    <property type="entry name" value="GLYCEROPHOSPHORYL DIESTER PHOSPHODIESTERASE"/>
    <property type="match status" value="1"/>
</dbReference>
<sequence>MTNKKRWAFNLSIASASLLGSLFFINKNKETTNAKTIPKFFDSPAPYIFAHRGGMAVRPEQTQLAFDNAVAHGLDGFETDVRLTKDEQLVVFHDATVDRTTNGSGKVSEHTVSELKRLDAGYHFTDINGDHPYRNHEKAKILTFEELLNMYPNMYINVDLKDEPSSYEGTVAPQKMNEAIMNNNATQRVLVTSFHKQQNERFRKISNGDIAIGASQQEVAEGFIKFNTGLGNTYHPVADTFQMPTSFKGVPLTSKRFIQWLNLLNVVPGFYGINSIDMMTDLYAKGVHTLVTDRPDLGKQFKATLSTNDTID</sequence>
<evidence type="ECO:0000313" key="4">
    <source>
        <dbReference type="EMBL" id="PTF15706.1"/>
    </source>
</evidence>
<dbReference type="PANTHER" id="PTHR46211:SF1">
    <property type="entry name" value="GLYCEROPHOSPHODIESTER PHOSPHODIESTERASE, CYTOPLASMIC"/>
    <property type="match status" value="1"/>
</dbReference>
<gene>
    <name evidence="3" type="ORF">BUY47_09025</name>
    <name evidence="4" type="ORF">BUY48_06025</name>
</gene>
<evidence type="ECO:0000313" key="6">
    <source>
        <dbReference type="Proteomes" id="UP000243350"/>
    </source>
</evidence>
<reference evidence="4" key="3">
    <citation type="submission" date="2018-03" db="EMBL/GenBank/DDBJ databases">
        <authorList>
            <person name="Keele B.F."/>
        </authorList>
    </citation>
    <scope>NUCLEOTIDE SEQUENCE</scope>
    <source>
        <strain evidence="4">SNUC 4143</strain>
    </source>
</reference>
<dbReference type="GeneID" id="48888332"/>
<dbReference type="AlphaFoldDB" id="A0A2K4DKN9"/>
<reference evidence="3" key="2">
    <citation type="submission" date="2018-03" db="EMBL/GenBank/DDBJ databases">
        <authorList>
            <person name="Naushad S."/>
        </authorList>
    </citation>
    <scope>NUCLEOTIDE SEQUENCE</scope>
    <source>
        <strain evidence="3">SNUC 1409</strain>
    </source>
</reference>
<reference evidence="5 6" key="1">
    <citation type="journal article" date="2016" name="Front. Microbiol.">
        <title>Comprehensive Phylogenetic Analysis of Bovine Non-aureus Staphylococci Species Based on Whole-Genome Sequencing.</title>
        <authorList>
            <person name="Naushad S."/>
            <person name="Barkema H.W."/>
            <person name="Luby C."/>
            <person name="Condas L.A."/>
            <person name="Nobrega D.B."/>
            <person name="Carson D.A."/>
            <person name="De Buck J."/>
        </authorList>
    </citation>
    <scope>NUCLEOTIDE SEQUENCE [LARGE SCALE GENOMIC DNA]</scope>
    <source>
        <strain evidence="3 5">SNUC 1409</strain>
        <strain evidence="4 6">SNUC 4143</strain>
    </source>
</reference>
<dbReference type="PROSITE" id="PS51704">
    <property type="entry name" value="GP_PDE"/>
    <property type="match status" value="1"/>
</dbReference>
<proteinExistence type="predicted"/>
<comment type="caution">
    <text evidence="4">The sequence shown here is derived from an EMBL/GenBank/DDBJ whole genome shotgun (WGS) entry which is preliminary data.</text>
</comment>
<dbReference type="GO" id="GO:0008081">
    <property type="term" value="F:phosphoric diester hydrolase activity"/>
    <property type="evidence" value="ECO:0007669"/>
    <property type="project" value="InterPro"/>
</dbReference>
<evidence type="ECO:0000313" key="3">
    <source>
        <dbReference type="EMBL" id="PTF13388.1"/>
    </source>
</evidence>
<keyword evidence="1" id="KW-1133">Transmembrane helix</keyword>
<dbReference type="EMBL" id="PYZI01000011">
    <property type="protein sequence ID" value="PTF13388.1"/>
    <property type="molecule type" value="Genomic_DNA"/>
</dbReference>
<dbReference type="SUPFAM" id="SSF51695">
    <property type="entry name" value="PLC-like phosphodiesterases"/>
    <property type="match status" value="1"/>
</dbReference>
<dbReference type="GO" id="GO:0006629">
    <property type="term" value="P:lipid metabolic process"/>
    <property type="evidence" value="ECO:0007669"/>
    <property type="project" value="InterPro"/>
</dbReference>
<dbReference type="RefSeq" id="WP_103166865.1">
    <property type="nucleotide sequence ID" value="NZ_JAHCOZ010000001.1"/>
</dbReference>
<evidence type="ECO:0000256" key="1">
    <source>
        <dbReference type="SAM" id="Phobius"/>
    </source>
</evidence>
<protein>
    <submittedName>
        <fullName evidence="4">Glycerophosphodiester phosphodiesterase</fullName>
    </submittedName>
</protein>
<dbReference type="Pfam" id="PF03009">
    <property type="entry name" value="GDPD"/>
    <property type="match status" value="1"/>
</dbReference>
<dbReference type="Proteomes" id="UP000243350">
    <property type="component" value="Unassembled WGS sequence"/>
</dbReference>
<name>A0A2K4DKN9_9STAP</name>
<evidence type="ECO:0000259" key="2">
    <source>
        <dbReference type="PROSITE" id="PS51704"/>
    </source>
</evidence>
<dbReference type="CDD" id="cd08561">
    <property type="entry name" value="GDPD_cytoplasmic_ScUgpQ2_like"/>
    <property type="match status" value="1"/>
</dbReference>
<keyword evidence="1" id="KW-0812">Transmembrane</keyword>
<organism evidence="4 6">
    <name type="scientific">Staphylococcus devriesei</name>
    <dbReference type="NCBI Taxonomy" id="586733"/>
    <lineage>
        <taxon>Bacteria</taxon>
        <taxon>Bacillati</taxon>
        <taxon>Bacillota</taxon>
        <taxon>Bacilli</taxon>
        <taxon>Bacillales</taxon>
        <taxon>Staphylococcaceae</taxon>
        <taxon>Staphylococcus</taxon>
    </lineage>
</organism>